<dbReference type="Gene3D" id="3.40.190.10">
    <property type="entry name" value="Periplasmic binding protein-like II"/>
    <property type="match status" value="1"/>
</dbReference>
<dbReference type="InterPro" id="IPR007210">
    <property type="entry name" value="ABC_Gly_betaine_transp_sub-bd"/>
</dbReference>
<feature type="chain" id="PRO_5008005469" evidence="1">
    <location>
        <begin position="24"/>
        <end position="296"/>
    </location>
</feature>
<dbReference type="GO" id="GO:0022857">
    <property type="term" value="F:transmembrane transporter activity"/>
    <property type="evidence" value="ECO:0007669"/>
    <property type="project" value="InterPro"/>
</dbReference>
<feature type="domain" description="ABC-type glycine betaine transport system substrate-binding" evidence="2">
    <location>
        <begin position="25"/>
        <end position="291"/>
    </location>
</feature>
<evidence type="ECO:0000313" key="4">
    <source>
        <dbReference type="Proteomes" id="UP000077829"/>
    </source>
</evidence>
<dbReference type="CDD" id="cd13611">
    <property type="entry name" value="PBP2_YehZ"/>
    <property type="match status" value="1"/>
</dbReference>
<feature type="signal peptide" evidence="1">
    <location>
        <begin position="1"/>
        <end position="23"/>
    </location>
</feature>
<dbReference type="PATRIC" id="fig|219572.3.peg.3832"/>
<evidence type="ECO:0000313" key="3">
    <source>
        <dbReference type="EMBL" id="ANF87098.1"/>
    </source>
</evidence>
<dbReference type="KEGG" id="panr:A7J50_3724"/>
<proteinExistence type="predicted"/>
<keyword evidence="1" id="KW-0732">Signal</keyword>
<evidence type="ECO:0000259" key="2">
    <source>
        <dbReference type="Pfam" id="PF04069"/>
    </source>
</evidence>
<name>A0A172Z489_9PSED</name>
<protein>
    <submittedName>
        <fullName evidence="3">Glycine/betaine ABC transporter substrate-binding protein</fullName>
    </submittedName>
</protein>
<sequence length="296" mass="32295" precursor="true">MKLKLLQAIAALLLGSIGVIASANTLTVGGKNFVEQQLLTSLTGQYLEGLGYQVKQRAGMGSSVLRSALENGQIDLYWEYTGTALVNYNKVKERLSPEDTYTRVKTLDAAKGLVWLTPSKANNTYALAMRSADAQERGITTLSQLAALLKASGGKSLSIAMNAEFYSRADGFKPLSEAYGLVIERDRIRRMDSGLTYVALKDKHVDVALVMATDGRIPAFNFTVLQDDLNFFPDYAIIPVVREATLAKNPQLAEQMNRLSALLDDQVIAGLNAQVDIEGVAIETVASDFLKRNRLI</sequence>
<dbReference type="Pfam" id="PF04069">
    <property type="entry name" value="OpuAC"/>
    <property type="match status" value="1"/>
</dbReference>
<dbReference type="RefSeq" id="WP_064453128.1">
    <property type="nucleotide sequence ID" value="NZ_CP015600.1"/>
</dbReference>
<evidence type="ECO:0000256" key="1">
    <source>
        <dbReference type="SAM" id="SignalP"/>
    </source>
</evidence>
<accession>A0A172Z489</accession>
<dbReference type="STRING" id="219572.A7J50_3724"/>
<dbReference type="AlphaFoldDB" id="A0A172Z489"/>
<dbReference type="EMBL" id="CP015600">
    <property type="protein sequence ID" value="ANF87098.1"/>
    <property type="molecule type" value="Genomic_DNA"/>
</dbReference>
<dbReference type="Proteomes" id="UP000077829">
    <property type="component" value="Chromosome"/>
</dbReference>
<organism evidence="3 4">
    <name type="scientific">Pseudomonas antarctica</name>
    <dbReference type="NCBI Taxonomy" id="219572"/>
    <lineage>
        <taxon>Bacteria</taxon>
        <taxon>Pseudomonadati</taxon>
        <taxon>Pseudomonadota</taxon>
        <taxon>Gammaproteobacteria</taxon>
        <taxon>Pseudomonadales</taxon>
        <taxon>Pseudomonadaceae</taxon>
        <taxon>Pseudomonas</taxon>
    </lineage>
</organism>
<dbReference type="SUPFAM" id="SSF53850">
    <property type="entry name" value="Periplasmic binding protein-like II"/>
    <property type="match status" value="1"/>
</dbReference>
<reference evidence="3 4" key="1">
    <citation type="submission" date="2016-05" db="EMBL/GenBank/DDBJ databases">
        <title>Complete genome sequence of Pseudomonas antarctica PAMC 27494.</title>
        <authorList>
            <person name="Lee J."/>
        </authorList>
    </citation>
    <scope>NUCLEOTIDE SEQUENCE [LARGE SCALE GENOMIC DNA]</scope>
    <source>
        <strain evidence="3 4">PAMC 27494</strain>
    </source>
</reference>
<gene>
    <name evidence="3" type="ORF">A7J50_3724</name>
</gene>
<dbReference type="Gene3D" id="3.40.190.120">
    <property type="entry name" value="Osmoprotection protein (prox), domain 2"/>
    <property type="match status" value="1"/>
</dbReference>
<dbReference type="GO" id="GO:0043190">
    <property type="term" value="C:ATP-binding cassette (ABC) transporter complex"/>
    <property type="evidence" value="ECO:0007669"/>
    <property type="project" value="InterPro"/>
</dbReference>